<keyword evidence="1" id="KW-0472">Membrane</keyword>
<feature type="transmembrane region" description="Helical" evidence="1">
    <location>
        <begin position="330"/>
        <end position="350"/>
    </location>
</feature>
<protein>
    <submittedName>
        <fullName evidence="2">Uncharacterized protein</fullName>
    </submittedName>
</protein>
<feature type="transmembrane region" description="Helical" evidence="1">
    <location>
        <begin position="38"/>
        <end position="62"/>
    </location>
</feature>
<name>A0AA49JBP2_9BACT</name>
<feature type="transmembrane region" description="Helical" evidence="1">
    <location>
        <begin position="6"/>
        <end position="26"/>
    </location>
</feature>
<keyword evidence="1" id="KW-0812">Transmembrane</keyword>
<proteinExistence type="predicted"/>
<dbReference type="RefSeq" id="WP_308350188.1">
    <property type="nucleotide sequence ID" value="NZ_CP129971.1"/>
</dbReference>
<keyword evidence="3" id="KW-1185">Reference proteome</keyword>
<evidence type="ECO:0000313" key="3">
    <source>
        <dbReference type="Proteomes" id="UP001230496"/>
    </source>
</evidence>
<dbReference type="Proteomes" id="UP001230496">
    <property type="component" value="Chromosome"/>
</dbReference>
<organism evidence="2 3">
    <name type="scientific">Marivirga salinarum</name>
    <dbReference type="NCBI Taxonomy" id="3059078"/>
    <lineage>
        <taxon>Bacteria</taxon>
        <taxon>Pseudomonadati</taxon>
        <taxon>Bacteroidota</taxon>
        <taxon>Cytophagia</taxon>
        <taxon>Cytophagales</taxon>
        <taxon>Marivirgaceae</taxon>
        <taxon>Marivirga</taxon>
    </lineage>
</organism>
<keyword evidence="1" id="KW-1133">Transmembrane helix</keyword>
<sequence length="351" mass="40659">MNLSLGFITILFLIIFPGVIFRRLYFYGEFSKEFRSNYNLITLIAISSIPGVILLIITSLLYNSFDTINLDFIIDYFKEIKSNETKPDDDTIYPITLNEIFASKIAPFTGLLYSISIASGLVLGRAVRKSRIDTKFKLLRFRNYWFYLFNGHHTSFKKLKGIQPGSNKHLFTRADILIGTGSDSTLYSGIVVDYELKENDCSSLNKIMLQSARRYKTKFGRMLSKDIPGHLLIVDCENMSNINLTYVSEKRVGLLETKLPGIIPNIIGTTLILLIPLFIFEIEKIDWLLYEWYFDLPWYAMILSYLLVVEVLTLLNPFRETDDGYEWNGWVYYVIKVIAILFTSVLIYWLS</sequence>
<dbReference type="KEGG" id="msaa:QYS49_05490"/>
<gene>
    <name evidence="2" type="ORF">QYS49_05490</name>
</gene>
<evidence type="ECO:0000313" key="2">
    <source>
        <dbReference type="EMBL" id="WKK76735.1"/>
    </source>
</evidence>
<dbReference type="EMBL" id="CP129971">
    <property type="protein sequence ID" value="WKK76735.1"/>
    <property type="molecule type" value="Genomic_DNA"/>
</dbReference>
<accession>A0AA49JBP2</accession>
<evidence type="ECO:0000256" key="1">
    <source>
        <dbReference type="SAM" id="Phobius"/>
    </source>
</evidence>
<dbReference type="AlphaFoldDB" id="A0AA49JBP2"/>
<feature type="transmembrane region" description="Helical" evidence="1">
    <location>
        <begin position="105"/>
        <end position="127"/>
    </location>
</feature>
<feature type="transmembrane region" description="Helical" evidence="1">
    <location>
        <begin position="299"/>
        <end position="318"/>
    </location>
</feature>
<reference evidence="2 3" key="1">
    <citation type="submission" date="2023-08" db="EMBL/GenBank/DDBJ databases">
        <title>Comparative genomics and taxonomic characterization of three novel marine species of genus Marivirga.</title>
        <authorList>
            <person name="Muhammad N."/>
            <person name="Kim S.-G."/>
        </authorList>
    </citation>
    <scope>NUCLEOTIDE SEQUENCE [LARGE SCALE GENOMIC DNA]</scope>
    <source>
        <strain evidence="2 3">BDSF4-3</strain>
    </source>
</reference>
<feature type="transmembrane region" description="Helical" evidence="1">
    <location>
        <begin position="259"/>
        <end position="279"/>
    </location>
</feature>